<keyword evidence="1" id="KW-1133">Transmembrane helix</keyword>
<dbReference type="SUPFAM" id="SSF56672">
    <property type="entry name" value="DNA/RNA polymerases"/>
    <property type="match status" value="1"/>
</dbReference>
<dbReference type="EMBL" id="LWDE02002809">
    <property type="protein sequence ID" value="KAE8236739.1"/>
    <property type="molecule type" value="Genomic_DNA"/>
</dbReference>
<dbReference type="Gene3D" id="3.30.70.270">
    <property type="match status" value="1"/>
</dbReference>
<gene>
    <name evidence="2" type="ORF">A4X06_0g9453</name>
</gene>
<evidence type="ECO:0000256" key="1">
    <source>
        <dbReference type="SAM" id="Phobius"/>
    </source>
</evidence>
<organism evidence="2 3">
    <name type="scientific">Tilletia controversa</name>
    <name type="common">dwarf bunt fungus</name>
    <dbReference type="NCBI Taxonomy" id="13291"/>
    <lineage>
        <taxon>Eukaryota</taxon>
        <taxon>Fungi</taxon>
        <taxon>Dikarya</taxon>
        <taxon>Basidiomycota</taxon>
        <taxon>Ustilaginomycotina</taxon>
        <taxon>Exobasidiomycetes</taxon>
        <taxon>Tilletiales</taxon>
        <taxon>Tilletiaceae</taxon>
        <taxon>Tilletia</taxon>
    </lineage>
</organism>
<accession>A0A8X7SS80</accession>
<feature type="transmembrane region" description="Helical" evidence="1">
    <location>
        <begin position="71"/>
        <end position="91"/>
    </location>
</feature>
<evidence type="ECO:0000313" key="3">
    <source>
        <dbReference type="Proteomes" id="UP000077684"/>
    </source>
</evidence>
<evidence type="ECO:0000313" key="2">
    <source>
        <dbReference type="EMBL" id="KAE8236739.1"/>
    </source>
</evidence>
<keyword evidence="1" id="KW-0812">Transmembrane</keyword>
<keyword evidence="3" id="KW-1185">Reference proteome</keyword>
<dbReference type="PANTHER" id="PTHR33050:SF7">
    <property type="entry name" value="RIBONUCLEASE H"/>
    <property type="match status" value="1"/>
</dbReference>
<feature type="non-terminal residue" evidence="2">
    <location>
        <position position="1"/>
    </location>
</feature>
<dbReference type="Gene3D" id="3.10.10.10">
    <property type="entry name" value="HIV Type 1 Reverse Transcriptase, subunit A, domain 1"/>
    <property type="match status" value="1"/>
</dbReference>
<name>A0A8X7SS80_9BASI</name>
<dbReference type="InterPro" id="IPR043128">
    <property type="entry name" value="Rev_trsase/Diguanyl_cyclase"/>
</dbReference>
<proteinExistence type="predicted"/>
<reference evidence="2" key="2">
    <citation type="journal article" date="2019" name="IMA Fungus">
        <title>Genome sequencing and comparison of five Tilletia species to identify candidate genes for the detection of regulated species infecting wheat.</title>
        <authorList>
            <person name="Nguyen H.D.T."/>
            <person name="Sultana T."/>
            <person name="Kesanakurti P."/>
            <person name="Hambleton S."/>
        </authorList>
    </citation>
    <scope>NUCLEOTIDE SEQUENCE</scope>
    <source>
        <strain evidence="2">DAOMC 236426</strain>
    </source>
</reference>
<protein>
    <recommendedName>
        <fullName evidence="4">Reverse transcriptase domain-containing protein</fullName>
    </recommendedName>
</protein>
<dbReference type="InterPro" id="IPR043502">
    <property type="entry name" value="DNA/RNA_pol_sf"/>
</dbReference>
<evidence type="ECO:0008006" key="4">
    <source>
        <dbReference type="Google" id="ProtNLM"/>
    </source>
</evidence>
<dbReference type="InterPro" id="IPR052055">
    <property type="entry name" value="Hepadnavirus_pol/RT"/>
</dbReference>
<dbReference type="PANTHER" id="PTHR33050">
    <property type="entry name" value="REVERSE TRANSCRIPTASE DOMAIN-CONTAINING PROTEIN"/>
    <property type="match status" value="1"/>
</dbReference>
<reference evidence="2" key="1">
    <citation type="submission" date="2016-04" db="EMBL/GenBank/DDBJ databases">
        <authorList>
            <person name="Nguyen H.D."/>
            <person name="Samba Siva P."/>
            <person name="Cullis J."/>
            <person name="Levesque C.A."/>
            <person name="Hambleton S."/>
        </authorList>
    </citation>
    <scope>NUCLEOTIDE SEQUENCE</scope>
    <source>
        <strain evidence="2">DAOMC 236426</strain>
    </source>
</reference>
<keyword evidence="1" id="KW-0472">Membrane</keyword>
<dbReference type="Proteomes" id="UP000077684">
    <property type="component" value="Unassembled WGS sequence"/>
</dbReference>
<sequence>MWDRASDYARGIAQKESAAKAGAETLFPTVLLSTAGKTAVAMGYDLADAYQQVPNLPAQRRRFLFMVGQECFVWLVGMFGIATMSAIFGQLCDVSCVWLEHRFASVRARHFADDHMILHDAEHGPPSEATIYEEVERFGWKVHPTKRFTWTRRFTLLGFVWDLDAGTVALTEEKRDKYLRKLTAFLQPTQVTYREVSSVLGTLVHTCAVFVERRAQLNALYALRARFVRACAWHSLALPTAARVEVKAWMSFLQQPSLARTFHIPSASFAHIVYSDASNLGCAVVLDGRAQFWPLPDVIDGEGIDIGVMEAWGLSLALQASVAYGAKECVVRFAVDNFGVVYAVRKGRSRSRWTNRCLAAIAEMATEHAITMSVSYIASADNP</sequence>
<comment type="caution">
    <text evidence="2">The sequence shown here is derived from an EMBL/GenBank/DDBJ whole genome shotgun (WGS) entry which is preliminary data.</text>
</comment>
<dbReference type="AlphaFoldDB" id="A0A8X7SS80"/>